<dbReference type="GO" id="GO:0000011">
    <property type="term" value="P:vacuole inheritance"/>
    <property type="evidence" value="ECO:0007669"/>
    <property type="project" value="EnsemblFungi"/>
</dbReference>
<evidence type="ECO:0000256" key="1">
    <source>
        <dbReference type="ARBA" id="ARBA00009884"/>
    </source>
</evidence>
<dbReference type="GO" id="GO:0007035">
    <property type="term" value="P:vacuolar acidification"/>
    <property type="evidence" value="ECO:0007669"/>
    <property type="project" value="EnsemblFungi"/>
</dbReference>
<dbReference type="GO" id="GO:0005829">
    <property type="term" value="C:cytosol"/>
    <property type="evidence" value="ECO:0007669"/>
    <property type="project" value="EnsemblFungi"/>
</dbReference>
<dbReference type="SUPFAM" id="SSF56815">
    <property type="entry name" value="Sec1/munc18-like (SM) proteins"/>
    <property type="match status" value="1"/>
</dbReference>
<comment type="similarity">
    <text evidence="1">Belongs to the STXBP/unc-18/SEC1 family.</text>
</comment>
<dbReference type="PANTHER" id="PTHR11679">
    <property type="entry name" value="VESICLE PROTEIN SORTING-ASSOCIATED"/>
    <property type="match status" value="1"/>
</dbReference>
<dbReference type="Gene3D" id="3.90.830.10">
    <property type="entry name" value="Syntaxin Binding Protein 1, Chain A, domain 2"/>
    <property type="match status" value="1"/>
</dbReference>
<dbReference type="STRING" id="984485.A0A1E4RM33"/>
<dbReference type="AlphaFoldDB" id="A0A1E4RM33"/>
<sequence length="620" mass="70714">MTLNLSKVTESYFDKLFVSKNNTALSSGIKAKVLLVDKYTTPIISMCYTQSQLLQNDVILVELLENQHSLALMKHLNCIVYIKPTKESVIFLMNELRSPHFNNYQLFFNNTVNKMQLEKIAEADEFEVINQVTELFQDYFIVNNNLFTINIPKPIELEDTNRTNLVVEEANSLSSLLLSLKKCPIIKFESNSLELRKLGSEVLYNINSNSNNNLFDDLNKSSDTPPLLLLLDRKNDPITPLLTPWTYQSMIHELIGISKNIVDLKESKEQILLSESQDKFYKESIYLNYGDLTDKFQRYVEDYKKQTKQSSISNLKTQNLAELKKVLTRFPEFKKLSNNILKHLNLISNLDKEISAQNLWVIGEIQQTIICDLENHQAIKTKIMEAFSDPSVSTESKIKILLLYVIKFPEQTSELSNFINKLNDTSVTQPSPTVSQVSLIKSFNKLFGNKVLKSTNNNTNNIGSIFNKNKININQLFSGNNNNNRSNVPKTDNIYMQYIPKLNETLNNLINPSQQSQNQPSELSTLIPDNVTNQYGNISNDSPIQDIIIYIKGGVTYEESRLIHELGAANPKVNLVIGGDSVLNSSTWLEKLYDIVNDSSEVVPNNMNAQARRTQLREIL</sequence>
<dbReference type="GO" id="GO:0000139">
    <property type="term" value="C:Golgi membrane"/>
    <property type="evidence" value="ECO:0007669"/>
    <property type="project" value="EnsemblFungi"/>
</dbReference>
<dbReference type="Gene3D" id="1.25.40.60">
    <property type="match status" value="1"/>
</dbReference>
<proteinExistence type="inferred from homology"/>
<dbReference type="EMBL" id="KV454540">
    <property type="protein sequence ID" value="ODV68165.1"/>
    <property type="molecule type" value="Genomic_DNA"/>
</dbReference>
<dbReference type="InterPro" id="IPR027482">
    <property type="entry name" value="Sec1-like_dom2"/>
</dbReference>
<dbReference type="GO" id="GO:0006895">
    <property type="term" value="P:Golgi to endosome transport"/>
    <property type="evidence" value="ECO:0007669"/>
    <property type="project" value="EnsemblFungi"/>
</dbReference>
<dbReference type="RefSeq" id="XP_020077232.1">
    <property type="nucleotide sequence ID" value="XM_020223536.1"/>
</dbReference>
<dbReference type="GeneID" id="30998085"/>
<dbReference type="GO" id="GO:0031201">
    <property type="term" value="C:SNARE complex"/>
    <property type="evidence" value="ECO:0007669"/>
    <property type="project" value="EnsemblFungi"/>
</dbReference>
<dbReference type="InterPro" id="IPR036045">
    <property type="entry name" value="Sec1-like_sf"/>
</dbReference>
<evidence type="ECO:0000313" key="2">
    <source>
        <dbReference type="EMBL" id="ODV68165.1"/>
    </source>
</evidence>
<name>A0A1E4RM33_9ASCO</name>
<dbReference type="GO" id="GO:0035543">
    <property type="term" value="P:positive regulation of SNARE complex assembly"/>
    <property type="evidence" value="ECO:0007669"/>
    <property type="project" value="EnsemblFungi"/>
</dbReference>
<dbReference type="Proteomes" id="UP000095085">
    <property type="component" value="Unassembled WGS sequence"/>
</dbReference>
<dbReference type="InterPro" id="IPR043127">
    <property type="entry name" value="Sec-1-like_dom3a"/>
</dbReference>
<organism evidence="2 3">
    <name type="scientific">Hyphopichia burtonii NRRL Y-1933</name>
    <dbReference type="NCBI Taxonomy" id="984485"/>
    <lineage>
        <taxon>Eukaryota</taxon>
        <taxon>Fungi</taxon>
        <taxon>Dikarya</taxon>
        <taxon>Ascomycota</taxon>
        <taxon>Saccharomycotina</taxon>
        <taxon>Pichiomycetes</taxon>
        <taxon>Debaryomycetaceae</taxon>
        <taxon>Hyphopichia</taxon>
    </lineage>
</organism>
<reference evidence="3" key="1">
    <citation type="submission" date="2016-05" db="EMBL/GenBank/DDBJ databases">
        <title>Comparative genomics of biotechnologically important yeasts.</title>
        <authorList>
            <consortium name="DOE Joint Genome Institute"/>
            <person name="Riley R."/>
            <person name="Haridas S."/>
            <person name="Wolfe K.H."/>
            <person name="Lopes M.R."/>
            <person name="Hittinger C.T."/>
            <person name="Goker M."/>
            <person name="Salamov A."/>
            <person name="Wisecaver J."/>
            <person name="Long T.M."/>
            <person name="Aerts A.L."/>
            <person name="Barry K."/>
            <person name="Choi C."/>
            <person name="Clum A."/>
            <person name="Coughlan A.Y."/>
            <person name="Deshpande S."/>
            <person name="Douglass A.P."/>
            <person name="Hanson S.J."/>
            <person name="Klenk H.-P."/>
            <person name="Labutti K."/>
            <person name="Lapidus A."/>
            <person name="Lindquist E."/>
            <person name="Lipzen A."/>
            <person name="Meier-Kolthoff J.P."/>
            <person name="Ohm R.A."/>
            <person name="Otillar R.P."/>
            <person name="Pangilinan J."/>
            <person name="Peng Y."/>
            <person name="Rokas A."/>
            <person name="Rosa C.A."/>
            <person name="Scheuner C."/>
            <person name="Sibirny A.A."/>
            <person name="Slot J.C."/>
            <person name="Stielow J.B."/>
            <person name="Sun H."/>
            <person name="Kurtzman C.P."/>
            <person name="Blackwell M."/>
            <person name="Grigoriev I.V."/>
            <person name="Jeffries T.W."/>
        </authorList>
    </citation>
    <scope>NUCLEOTIDE SEQUENCE [LARGE SCALE GENOMIC DNA]</scope>
    <source>
        <strain evidence="3">NRRL Y-1933</strain>
    </source>
</reference>
<dbReference type="GO" id="GO:0000149">
    <property type="term" value="F:SNARE binding"/>
    <property type="evidence" value="ECO:0007669"/>
    <property type="project" value="EnsemblFungi"/>
</dbReference>
<dbReference type="GO" id="GO:0032258">
    <property type="term" value="P:cytoplasm to vacuole targeting by the Cvt pathway"/>
    <property type="evidence" value="ECO:0007669"/>
    <property type="project" value="EnsemblFungi"/>
</dbReference>
<dbReference type="Pfam" id="PF00995">
    <property type="entry name" value="Sec1"/>
    <property type="match status" value="1"/>
</dbReference>
<protein>
    <submittedName>
        <fullName evidence="2">Sec1-like protein</fullName>
    </submittedName>
</protein>
<accession>A0A1E4RM33</accession>
<dbReference type="Gene3D" id="3.40.50.1910">
    <property type="match status" value="1"/>
</dbReference>
<dbReference type="GO" id="GO:0051082">
    <property type="term" value="F:unfolded protein binding"/>
    <property type="evidence" value="ECO:0007669"/>
    <property type="project" value="EnsemblFungi"/>
</dbReference>
<keyword evidence="3" id="KW-1185">Reference proteome</keyword>
<dbReference type="PIRSF" id="PIRSF005715">
    <property type="entry name" value="VPS45_Sec1"/>
    <property type="match status" value="1"/>
</dbReference>
<evidence type="ECO:0000313" key="3">
    <source>
        <dbReference type="Proteomes" id="UP000095085"/>
    </source>
</evidence>
<dbReference type="OrthoDB" id="10266265at2759"/>
<dbReference type="GO" id="GO:0048210">
    <property type="term" value="P:Golgi vesicle fusion to target membrane"/>
    <property type="evidence" value="ECO:0007669"/>
    <property type="project" value="EnsemblFungi"/>
</dbReference>
<gene>
    <name evidence="2" type="ORF">HYPBUDRAFT_5967</name>
</gene>
<dbReference type="Gene3D" id="3.40.50.2060">
    <property type="match status" value="1"/>
</dbReference>
<dbReference type="GO" id="GO:0006896">
    <property type="term" value="P:Golgi to vacuole transport"/>
    <property type="evidence" value="ECO:0007669"/>
    <property type="project" value="EnsemblFungi"/>
</dbReference>
<dbReference type="InterPro" id="IPR043154">
    <property type="entry name" value="Sec-1-like_dom1"/>
</dbReference>
<dbReference type="InterPro" id="IPR001619">
    <property type="entry name" value="Sec1-like"/>
</dbReference>